<comment type="caution">
    <text evidence="1">The sequence shown here is derived from an EMBL/GenBank/DDBJ whole genome shotgun (WGS) entry which is preliminary data.</text>
</comment>
<evidence type="ECO:0000313" key="2">
    <source>
        <dbReference type="Proteomes" id="UP000289738"/>
    </source>
</evidence>
<reference evidence="1 2" key="1">
    <citation type="submission" date="2019-01" db="EMBL/GenBank/DDBJ databases">
        <title>Sequencing of cultivated peanut Arachis hypogaea provides insights into genome evolution and oil improvement.</title>
        <authorList>
            <person name="Chen X."/>
        </authorList>
    </citation>
    <scope>NUCLEOTIDE SEQUENCE [LARGE SCALE GENOMIC DNA]</scope>
    <source>
        <strain evidence="2">cv. Fuhuasheng</strain>
        <tissue evidence="1">Leaves</tissue>
    </source>
</reference>
<gene>
    <name evidence="1" type="ORF">Ahy_A05g024488</name>
</gene>
<dbReference type="Proteomes" id="UP000289738">
    <property type="component" value="Chromosome A05"/>
</dbReference>
<sequence length="95" mass="11133">MSKEEPQAYLGDFNDRLSQEEKIYQNVSLKAAPTISSDHCALILETQPRGQIQKEFRFEAFWAEHEECKEVIKKSWQQDEGNKNCWACNNHSEKN</sequence>
<evidence type="ECO:0000313" key="1">
    <source>
        <dbReference type="EMBL" id="RYR58628.1"/>
    </source>
</evidence>
<keyword evidence="2" id="KW-1185">Reference proteome</keyword>
<accession>A0A445D5Z2</accession>
<dbReference type="EMBL" id="SDMP01000005">
    <property type="protein sequence ID" value="RYR58628.1"/>
    <property type="molecule type" value="Genomic_DNA"/>
</dbReference>
<protein>
    <submittedName>
        <fullName evidence="1">Uncharacterized protein</fullName>
    </submittedName>
</protein>
<organism evidence="1 2">
    <name type="scientific">Arachis hypogaea</name>
    <name type="common">Peanut</name>
    <dbReference type="NCBI Taxonomy" id="3818"/>
    <lineage>
        <taxon>Eukaryota</taxon>
        <taxon>Viridiplantae</taxon>
        <taxon>Streptophyta</taxon>
        <taxon>Embryophyta</taxon>
        <taxon>Tracheophyta</taxon>
        <taxon>Spermatophyta</taxon>
        <taxon>Magnoliopsida</taxon>
        <taxon>eudicotyledons</taxon>
        <taxon>Gunneridae</taxon>
        <taxon>Pentapetalae</taxon>
        <taxon>rosids</taxon>
        <taxon>fabids</taxon>
        <taxon>Fabales</taxon>
        <taxon>Fabaceae</taxon>
        <taxon>Papilionoideae</taxon>
        <taxon>50 kb inversion clade</taxon>
        <taxon>dalbergioids sensu lato</taxon>
        <taxon>Dalbergieae</taxon>
        <taxon>Pterocarpus clade</taxon>
        <taxon>Arachis</taxon>
    </lineage>
</organism>
<proteinExistence type="predicted"/>
<name>A0A445D5Z2_ARAHY</name>
<dbReference type="AlphaFoldDB" id="A0A445D5Z2"/>